<dbReference type="AlphaFoldDB" id="L1JWP6"/>
<dbReference type="GeneID" id="17309137"/>
<accession>L1JWP6</accession>
<dbReference type="EMBL" id="JH992972">
    <property type="protein sequence ID" value="EKX52754.1"/>
    <property type="molecule type" value="Genomic_DNA"/>
</dbReference>
<keyword evidence="3" id="KW-1185">Reference proteome</keyword>
<protein>
    <submittedName>
        <fullName evidence="1 2">Uncharacterized protein</fullName>
    </submittedName>
</protein>
<evidence type="ECO:0000313" key="1">
    <source>
        <dbReference type="EMBL" id="EKX52754.1"/>
    </source>
</evidence>
<dbReference type="RefSeq" id="XP_005839734.1">
    <property type="nucleotide sequence ID" value="XM_005839677.1"/>
</dbReference>
<name>L1JWP6_GUITC</name>
<reference evidence="3" key="2">
    <citation type="submission" date="2012-11" db="EMBL/GenBank/DDBJ databases">
        <authorList>
            <person name="Kuo A."/>
            <person name="Curtis B.A."/>
            <person name="Tanifuji G."/>
            <person name="Burki F."/>
            <person name="Gruber A."/>
            <person name="Irimia M."/>
            <person name="Maruyama S."/>
            <person name="Arias M.C."/>
            <person name="Ball S.G."/>
            <person name="Gile G.H."/>
            <person name="Hirakawa Y."/>
            <person name="Hopkins J.F."/>
            <person name="Rensing S.A."/>
            <person name="Schmutz J."/>
            <person name="Symeonidi A."/>
            <person name="Elias M."/>
            <person name="Eveleigh R.J."/>
            <person name="Herman E.K."/>
            <person name="Klute M.J."/>
            <person name="Nakayama T."/>
            <person name="Obornik M."/>
            <person name="Reyes-Prieto A."/>
            <person name="Armbrust E.V."/>
            <person name="Aves S.J."/>
            <person name="Beiko R.G."/>
            <person name="Coutinho P."/>
            <person name="Dacks J.B."/>
            <person name="Durnford D.G."/>
            <person name="Fast N.M."/>
            <person name="Green B.R."/>
            <person name="Grisdale C."/>
            <person name="Hempe F."/>
            <person name="Henrissat B."/>
            <person name="Hoppner M.P."/>
            <person name="Ishida K.-I."/>
            <person name="Kim E."/>
            <person name="Koreny L."/>
            <person name="Kroth P.G."/>
            <person name="Liu Y."/>
            <person name="Malik S.-B."/>
            <person name="Maier U.G."/>
            <person name="McRose D."/>
            <person name="Mock T."/>
            <person name="Neilson J.A."/>
            <person name="Onodera N.T."/>
            <person name="Poole A.M."/>
            <person name="Pritham E.J."/>
            <person name="Richards T.A."/>
            <person name="Rocap G."/>
            <person name="Roy S.W."/>
            <person name="Sarai C."/>
            <person name="Schaack S."/>
            <person name="Shirato S."/>
            <person name="Slamovits C.H."/>
            <person name="Spencer D.F."/>
            <person name="Suzuki S."/>
            <person name="Worden A.Z."/>
            <person name="Zauner S."/>
            <person name="Barry K."/>
            <person name="Bell C."/>
            <person name="Bharti A.K."/>
            <person name="Crow J.A."/>
            <person name="Grimwood J."/>
            <person name="Kramer R."/>
            <person name="Lindquist E."/>
            <person name="Lucas S."/>
            <person name="Salamov A."/>
            <person name="McFadden G.I."/>
            <person name="Lane C.E."/>
            <person name="Keeling P.J."/>
            <person name="Gray M.W."/>
            <person name="Grigoriev I.V."/>
            <person name="Archibald J.M."/>
        </authorList>
    </citation>
    <scope>NUCLEOTIDE SEQUENCE</scope>
    <source>
        <strain evidence="3">CCMP2712</strain>
    </source>
</reference>
<evidence type="ECO:0000313" key="3">
    <source>
        <dbReference type="Proteomes" id="UP000011087"/>
    </source>
</evidence>
<dbReference type="Proteomes" id="UP000011087">
    <property type="component" value="Unassembled WGS sequence"/>
</dbReference>
<organism evidence="1">
    <name type="scientific">Guillardia theta (strain CCMP2712)</name>
    <name type="common">Cryptophyte</name>
    <dbReference type="NCBI Taxonomy" id="905079"/>
    <lineage>
        <taxon>Eukaryota</taxon>
        <taxon>Cryptophyceae</taxon>
        <taxon>Pyrenomonadales</taxon>
        <taxon>Geminigeraceae</taxon>
        <taxon>Guillardia</taxon>
    </lineage>
</organism>
<reference evidence="2" key="3">
    <citation type="submission" date="2016-03" db="UniProtKB">
        <authorList>
            <consortium name="EnsemblProtists"/>
        </authorList>
    </citation>
    <scope>IDENTIFICATION</scope>
</reference>
<dbReference type="EnsemblProtists" id="EKX52754">
    <property type="protein sequence ID" value="EKX52754"/>
    <property type="gene ID" value="GUITHDRAFT_101906"/>
</dbReference>
<sequence length="549" mass="61659">MNVDQQVISYELSLQPWKSFNFTVPTASAYCQQQFCLRCSKPVEWDPQGHQQCRVSAIKANGTKTITKIEMSSSLYQFDSLLFCLTTPGINISQMQFSVEKVVEGGTLFNTEGNFGELSDFLSNDEFYASSFQYMRYDNFYESSTTSSFAHKLVEPRGGVPNCALLSSTKWKTNTRYELTISISGTASKLEDSEYIPQNGAGWLSMSVRGDKFGSKCDIAAELVNNNGCQWGLDNKTGNVSTDGRMHFLPSGMTLNDLIRNQSCVVKPGNQTSELMSHQYSWTNLGLTTRANPANGVLECCPPNSISQLIGNQACGAAISPNPIDVDLTISDFSLQLPDRLCNRFGRIYEIFKQGYCPLPCIQDGNLDFTKIPKGTFGQTCSCNISILANESQYNDAYMARAIMEDFMWQAKSLYDEHSLVRVKKYVREKGLDIDARRPGQPTRRRGLEKKWIDGKPGNETFQDAYNNYIDFKMQDPSQHVGLGFPALRPDMVTMQVVEELGQVEDFDTLYYAELNVRMLGILLAEEAFTPIIGLFMATRRVSFESRKK</sequence>
<reference evidence="1 3" key="1">
    <citation type="journal article" date="2012" name="Nature">
        <title>Algal genomes reveal evolutionary mosaicism and the fate of nucleomorphs.</title>
        <authorList>
            <consortium name="DOE Joint Genome Institute"/>
            <person name="Curtis B.A."/>
            <person name="Tanifuji G."/>
            <person name="Burki F."/>
            <person name="Gruber A."/>
            <person name="Irimia M."/>
            <person name="Maruyama S."/>
            <person name="Arias M.C."/>
            <person name="Ball S.G."/>
            <person name="Gile G.H."/>
            <person name="Hirakawa Y."/>
            <person name="Hopkins J.F."/>
            <person name="Kuo A."/>
            <person name="Rensing S.A."/>
            <person name="Schmutz J."/>
            <person name="Symeonidi A."/>
            <person name="Elias M."/>
            <person name="Eveleigh R.J."/>
            <person name="Herman E.K."/>
            <person name="Klute M.J."/>
            <person name="Nakayama T."/>
            <person name="Obornik M."/>
            <person name="Reyes-Prieto A."/>
            <person name="Armbrust E.V."/>
            <person name="Aves S.J."/>
            <person name="Beiko R.G."/>
            <person name="Coutinho P."/>
            <person name="Dacks J.B."/>
            <person name="Durnford D.G."/>
            <person name="Fast N.M."/>
            <person name="Green B.R."/>
            <person name="Grisdale C.J."/>
            <person name="Hempel F."/>
            <person name="Henrissat B."/>
            <person name="Hoppner M.P."/>
            <person name="Ishida K."/>
            <person name="Kim E."/>
            <person name="Koreny L."/>
            <person name="Kroth P.G."/>
            <person name="Liu Y."/>
            <person name="Malik S.B."/>
            <person name="Maier U.G."/>
            <person name="McRose D."/>
            <person name="Mock T."/>
            <person name="Neilson J.A."/>
            <person name="Onodera N.T."/>
            <person name="Poole A.M."/>
            <person name="Pritham E.J."/>
            <person name="Richards T.A."/>
            <person name="Rocap G."/>
            <person name="Roy S.W."/>
            <person name="Sarai C."/>
            <person name="Schaack S."/>
            <person name="Shirato S."/>
            <person name="Slamovits C.H."/>
            <person name="Spencer D.F."/>
            <person name="Suzuki S."/>
            <person name="Worden A.Z."/>
            <person name="Zauner S."/>
            <person name="Barry K."/>
            <person name="Bell C."/>
            <person name="Bharti A.K."/>
            <person name="Crow J.A."/>
            <person name="Grimwood J."/>
            <person name="Kramer R."/>
            <person name="Lindquist E."/>
            <person name="Lucas S."/>
            <person name="Salamov A."/>
            <person name="McFadden G.I."/>
            <person name="Lane C.E."/>
            <person name="Keeling P.J."/>
            <person name="Gray M.W."/>
            <person name="Grigoriev I.V."/>
            <person name="Archibald J.M."/>
        </authorList>
    </citation>
    <scope>NUCLEOTIDE SEQUENCE</scope>
    <source>
        <strain evidence="1 3">CCMP2712</strain>
    </source>
</reference>
<dbReference type="KEGG" id="gtt:GUITHDRAFT_101906"/>
<dbReference type="HOGENOM" id="CLU_496504_0_0_1"/>
<evidence type="ECO:0000313" key="2">
    <source>
        <dbReference type="EnsemblProtists" id="EKX52754"/>
    </source>
</evidence>
<gene>
    <name evidence="1" type="ORF">GUITHDRAFT_101906</name>
</gene>
<dbReference type="PaxDb" id="55529-EKX52754"/>
<proteinExistence type="predicted"/>